<dbReference type="PANTHER" id="PTHR46489:SF1">
    <property type="entry name" value="STEROIDOGENIC ACUTE REGULATORY PROTEIN, MITOCHONDRIAL"/>
    <property type="match status" value="1"/>
</dbReference>
<dbReference type="PANTHER" id="PTHR46489">
    <property type="entry name" value="STEROIDOGENIC ACUTE REGULATORY PROTEIN, MITOCHONDRIAL"/>
    <property type="match status" value="1"/>
</dbReference>
<dbReference type="AlphaFoldDB" id="A0AAN4ZH78"/>
<reference evidence="3" key="1">
    <citation type="submission" date="2022-10" db="EMBL/GenBank/DDBJ databases">
        <title>Genome assembly of Pristionchus species.</title>
        <authorList>
            <person name="Yoshida K."/>
            <person name="Sommer R.J."/>
        </authorList>
    </citation>
    <scope>NUCLEOTIDE SEQUENCE [LARGE SCALE GENOMIC DNA]</scope>
    <source>
        <strain evidence="3">RS5460</strain>
    </source>
</reference>
<accession>A0AAN4ZH78</accession>
<dbReference type="InterPro" id="IPR029866">
    <property type="entry name" value="StAR"/>
</dbReference>
<feature type="non-terminal residue" evidence="2">
    <location>
        <position position="88"/>
    </location>
</feature>
<dbReference type="GO" id="GO:0005739">
    <property type="term" value="C:mitochondrion"/>
    <property type="evidence" value="ECO:0007669"/>
    <property type="project" value="InterPro"/>
</dbReference>
<dbReference type="Pfam" id="PF01852">
    <property type="entry name" value="START"/>
    <property type="match status" value="1"/>
</dbReference>
<feature type="domain" description="START" evidence="1">
    <location>
        <begin position="2"/>
        <end position="86"/>
    </location>
</feature>
<dbReference type="EMBL" id="BTRK01000002">
    <property type="protein sequence ID" value="GMR38383.1"/>
    <property type="molecule type" value="Genomic_DNA"/>
</dbReference>
<proteinExistence type="predicted"/>
<dbReference type="GO" id="GO:0120020">
    <property type="term" value="F:cholesterol transfer activity"/>
    <property type="evidence" value="ECO:0007669"/>
    <property type="project" value="InterPro"/>
</dbReference>
<gene>
    <name evidence="2" type="ORF">PMAYCL1PPCAC_08578</name>
</gene>
<dbReference type="Proteomes" id="UP001328107">
    <property type="component" value="Unassembled WGS sequence"/>
</dbReference>
<dbReference type="SUPFAM" id="SSF55961">
    <property type="entry name" value="Bet v1-like"/>
    <property type="match status" value="1"/>
</dbReference>
<dbReference type="Gene3D" id="3.30.530.20">
    <property type="match status" value="1"/>
</dbReference>
<evidence type="ECO:0000259" key="1">
    <source>
        <dbReference type="Pfam" id="PF01852"/>
    </source>
</evidence>
<dbReference type="GO" id="GO:0006694">
    <property type="term" value="P:steroid biosynthetic process"/>
    <property type="evidence" value="ECO:0007669"/>
    <property type="project" value="InterPro"/>
</dbReference>
<dbReference type="GO" id="GO:0015485">
    <property type="term" value="F:cholesterol binding"/>
    <property type="evidence" value="ECO:0007669"/>
    <property type="project" value="InterPro"/>
</dbReference>
<evidence type="ECO:0000313" key="2">
    <source>
        <dbReference type="EMBL" id="GMR38383.1"/>
    </source>
</evidence>
<sequence>SGGYRAAFRSVMLNEIPETNERVRAHLYLGAVQLRPHPDHPDTKTICDFITLIDLKGLLPKFIVNKKLPSLVVEDAEAKVKRFKEVAK</sequence>
<feature type="non-terminal residue" evidence="2">
    <location>
        <position position="1"/>
    </location>
</feature>
<protein>
    <recommendedName>
        <fullName evidence="1">START domain-containing protein</fullName>
    </recommendedName>
</protein>
<dbReference type="InterPro" id="IPR023393">
    <property type="entry name" value="START-like_dom_sf"/>
</dbReference>
<dbReference type="InterPro" id="IPR002913">
    <property type="entry name" value="START_lipid-bd_dom"/>
</dbReference>
<organism evidence="2 3">
    <name type="scientific">Pristionchus mayeri</name>
    <dbReference type="NCBI Taxonomy" id="1317129"/>
    <lineage>
        <taxon>Eukaryota</taxon>
        <taxon>Metazoa</taxon>
        <taxon>Ecdysozoa</taxon>
        <taxon>Nematoda</taxon>
        <taxon>Chromadorea</taxon>
        <taxon>Rhabditida</taxon>
        <taxon>Rhabditina</taxon>
        <taxon>Diplogasteromorpha</taxon>
        <taxon>Diplogasteroidea</taxon>
        <taxon>Neodiplogasteridae</taxon>
        <taxon>Pristionchus</taxon>
    </lineage>
</organism>
<comment type="caution">
    <text evidence="2">The sequence shown here is derived from an EMBL/GenBank/DDBJ whole genome shotgun (WGS) entry which is preliminary data.</text>
</comment>
<evidence type="ECO:0000313" key="3">
    <source>
        <dbReference type="Proteomes" id="UP001328107"/>
    </source>
</evidence>
<name>A0AAN4ZH78_9BILA</name>
<keyword evidence="3" id="KW-1185">Reference proteome</keyword>